<dbReference type="AlphaFoldDB" id="A0AA92FFU3"/>
<dbReference type="GO" id="GO:0004521">
    <property type="term" value="F:RNA endonuclease activity"/>
    <property type="evidence" value="ECO:0007669"/>
    <property type="project" value="InterPro"/>
</dbReference>
<dbReference type="RefSeq" id="WP_167749316.1">
    <property type="nucleotide sequence ID" value="NZ_CP039734.2"/>
</dbReference>
<dbReference type="GO" id="GO:0051607">
    <property type="term" value="P:defense response to virus"/>
    <property type="evidence" value="ECO:0007669"/>
    <property type="project" value="UniProtKB-UniRule"/>
</dbReference>
<keyword evidence="8 9" id="KW-0051">Antiviral defense</keyword>
<keyword evidence="5 9" id="KW-0255">Endonuclease</keyword>
<dbReference type="SUPFAM" id="SSF143430">
    <property type="entry name" value="TTP0101/SSO1404-like"/>
    <property type="match status" value="1"/>
</dbReference>
<evidence type="ECO:0000313" key="11">
    <source>
        <dbReference type="Proteomes" id="UP000502831"/>
    </source>
</evidence>
<dbReference type="PANTHER" id="PTHR34405:SF3">
    <property type="entry name" value="CRISPR-ASSOCIATED ENDORIBONUCLEASE CAS2 3"/>
    <property type="match status" value="1"/>
</dbReference>
<feature type="binding site" evidence="9">
    <location>
        <position position="9"/>
    </location>
    <ligand>
        <name>Mg(2+)</name>
        <dbReference type="ChEBI" id="CHEBI:18420"/>
        <note>catalytic</note>
    </ligand>
</feature>
<dbReference type="GO" id="GO:0016787">
    <property type="term" value="F:hydrolase activity"/>
    <property type="evidence" value="ECO:0007669"/>
    <property type="project" value="UniProtKB-KW"/>
</dbReference>
<comment type="subunit">
    <text evidence="9">Homodimer, forms a heterotetramer with a Cas1 homodimer.</text>
</comment>
<protein>
    <recommendedName>
        <fullName evidence="9">CRISPR-associated endoribonuclease Cas2</fullName>
        <ecNumber evidence="9">3.1.-.-</ecNumber>
    </recommendedName>
</protein>
<dbReference type="EMBL" id="CP039734">
    <property type="protein sequence ID" value="QIR75238.1"/>
    <property type="molecule type" value="Genomic_DNA"/>
</dbReference>
<evidence type="ECO:0000256" key="4">
    <source>
        <dbReference type="ARBA" id="ARBA00022723"/>
    </source>
</evidence>
<accession>A0AA92FFU3</accession>
<dbReference type="GO" id="GO:0046872">
    <property type="term" value="F:metal ion binding"/>
    <property type="evidence" value="ECO:0007669"/>
    <property type="project" value="UniProtKB-UniRule"/>
</dbReference>
<evidence type="ECO:0000256" key="5">
    <source>
        <dbReference type="ARBA" id="ARBA00022759"/>
    </source>
</evidence>
<evidence type="ECO:0000256" key="8">
    <source>
        <dbReference type="ARBA" id="ARBA00023118"/>
    </source>
</evidence>
<dbReference type="HAMAP" id="MF_01471">
    <property type="entry name" value="Cas2"/>
    <property type="match status" value="1"/>
</dbReference>
<proteinExistence type="inferred from homology"/>
<sequence length="88" mass="10225">MKNYLLCYDISDKKRLAKLAKLLEKEAFRIQNSIFLLLEPTSHEVDILVQKIEQCIDKAHDDVRLYTIKSNGFHFGSATNLDEPFLLI</sequence>
<organism evidence="10 11">
    <name type="scientific">Sulfurospirillum diekertiae</name>
    <dbReference type="NCBI Taxonomy" id="1854492"/>
    <lineage>
        <taxon>Bacteria</taxon>
        <taxon>Pseudomonadati</taxon>
        <taxon>Campylobacterota</taxon>
        <taxon>Epsilonproteobacteria</taxon>
        <taxon>Campylobacterales</taxon>
        <taxon>Sulfurospirillaceae</taxon>
        <taxon>Sulfurospirillum</taxon>
    </lineage>
</organism>
<keyword evidence="3 9" id="KW-0540">Nuclease</keyword>
<evidence type="ECO:0000256" key="2">
    <source>
        <dbReference type="ARBA" id="ARBA00009959"/>
    </source>
</evidence>
<dbReference type="InterPro" id="IPR019199">
    <property type="entry name" value="Virulence_VapD/CRISPR_Cas2"/>
</dbReference>
<gene>
    <name evidence="9 10" type="primary">cas2</name>
    <name evidence="10" type="ORF">FA584_03040</name>
</gene>
<dbReference type="Pfam" id="PF09827">
    <property type="entry name" value="CRISPR_Cas2"/>
    <property type="match status" value="1"/>
</dbReference>
<dbReference type="EC" id="3.1.-.-" evidence="9"/>
<dbReference type="InterPro" id="IPR021127">
    <property type="entry name" value="CRISPR_associated_Cas2"/>
</dbReference>
<evidence type="ECO:0000313" key="10">
    <source>
        <dbReference type="EMBL" id="QIR75238.1"/>
    </source>
</evidence>
<dbReference type="GO" id="GO:0043571">
    <property type="term" value="P:maintenance of CRISPR repeat elements"/>
    <property type="evidence" value="ECO:0007669"/>
    <property type="project" value="UniProtKB-UniRule"/>
</dbReference>
<keyword evidence="7 9" id="KW-0460">Magnesium</keyword>
<evidence type="ECO:0000256" key="7">
    <source>
        <dbReference type="ARBA" id="ARBA00022842"/>
    </source>
</evidence>
<dbReference type="CDD" id="cd09725">
    <property type="entry name" value="Cas2_I_II_III"/>
    <property type="match status" value="1"/>
</dbReference>
<reference evidence="10 11" key="1">
    <citation type="journal article" date="2017" name="Environ. Sci. Technol.">
        <title>Organohalide Respiration with Chlorinated Ethenes under Low pH Conditions.</title>
        <authorList>
            <person name="Yang Y."/>
            <person name="Capiro N.L."/>
            <person name="Marcet T.F."/>
            <person name="Yan J."/>
            <person name="Pennell K.D."/>
            <person name="Loffler F.E."/>
        </authorList>
    </citation>
    <scope>NUCLEOTIDE SEQUENCE [LARGE SCALE GENOMIC DNA]</scope>
    <source>
        <strain evidence="10 11">ACSDCE</strain>
    </source>
</reference>
<dbReference type="Proteomes" id="UP000502831">
    <property type="component" value="Chromosome"/>
</dbReference>
<keyword evidence="4 9" id="KW-0479">Metal-binding</keyword>
<evidence type="ECO:0000256" key="6">
    <source>
        <dbReference type="ARBA" id="ARBA00022801"/>
    </source>
</evidence>
<dbReference type="NCBIfam" id="TIGR01573">
    <property type="entry name" value="cas2"/>
    <property type="match status" value="1"/>
</dbReference>
<comment type="cofactor">
    <cofactor evidence="1 9">
        <name>Mg(2+)</name>
        <dbReference type="ChEBI" id="CHEBI:18420"/>
    </cofactor>
</comment>
<dbReference type="Gene3D" id="3.30.70.240">
    <property type="match status" value="1"/>
</dbReference>
<keyword evidence="6 9" id="KW-0378">Hydrolase</keyword>
<evidence type="ECO:0000256" key="9">
    <source>
        <dbReference type="HAMAP-Rule" id="MF_01471"/>
    </source>
</evidence>
<name>A0AA92FFU3_9BACT</name>
<comment type="function">
    <text evidence="9">CRISPR (clustered regularly interspaced short palindromic repeat), is an adaptive immune system that provides protection against mobile genetic elements (viruses, transposable elements and conjugative plasmids). CRISPR clusters contain sequences complementary to antecedent mobile elements and target invading nucleic acids. CRISPR clusters are transcribed and processed into CRISPR RNA (crRNA). Functions as a ssRNA-specific endoribonuclease. Involved in the integration of spacer DNA into the CRISPR cassette.</text>
</comment>
<evidence type="ECO:0000256" key="1">
    <source>
        <dbReference type="ARBA" id="ARBA00001946"/>
    </source>
</evidence>
<comment type="similarity">
    <text evidence="2 9">Belongs to the CRISPR-associated endoribonuclease Cas2 protein family.</text>
</comment>
<dbReference type="PANTHER" id="PTHR34405">
    <property type="entry name" value="CRISPR-ASSOCIATED ENDORIBONUCLEASE CAS2"/>
    <property type="match status" value="1"/>
</dbReference>
<evidence type="ECO:0000256" key="3">
    <source>
        <dbReference type="ARBA" id="ARBA00022722"/>
    </source>
</evidence>